<name>A0A6I7DB38_9GAMM</name>
<dbReference type="InterPro" id="IPR035251">
    <property type="entry name" value="ShlB_POTRA"/>
</dbReference>
<dbReference type="Pfam" id="PF08479">
    <property type="entry name" value="POTRA_2"/>
    <property type="match status" value="1"/>
</dbReference>
<dbReference type="GO" id="GO:0098046">
    <property type="term" value="C:type V protein secretion system complex"/>
    <property type="evidence" value="ECO:0007669"/>
    <property type="project" value="TreeGrafter"/>
</dbReference>
<evidence type="ECO:0000259" key="7">
    <source>
        <dbReference type="Pfam" id="PF17287"/>
    </source>
</evidence>
<dbReference type="Gene3D" id="2.40.160.50">
    <property type="entry name" value="membrane protein fhac: a member of the omp85/tpsb transporter family"/>
    <property type="match status" value="1"/>
</dbReference>
<dbReference type="InterPro" id="IPR027282">
    <property type="entry name" value="TPS"/>
</dbReference>
<sequence>MHKFKNKRIKLLLFLLLILVSKMSFPNINNNGVDKNNCFLINEIKIENAELLSGKKQNKLTSKYLYRCLTVNDIQSIVNIITNEYIKKGYITSQAFIYHQDLTNSKLTIKVIEGKIKDIFIDDAPSRLVNIIFPSYKEKRFNLRDLEHGLEQLNRLATAQYTLDIKPSDSVGYSSIFIVQNNKKLPFKNQLTFDNSGTKTTGKILLDNTTTIDSLFGLGEQWSFSLSTNTDLSRSHYSRSYSASVNIPYGYWFYQYQLSYRQSSYPFLSHNVQHAYKNKNRDQQFDISRLVYRDNKQRIILKSSLKHKKVRTQLAQQKLRINSPTLTSLSFSPQYNLTLKRGYLTISPMVEVGLSFFGASPDYIAENSPRSHYRKLSINLSYQYLFINKFSYITSFYGQYTPDNLYSVEKVAIDGIKAVRGYKETNLNANSGFYWRNEINTPKINYFLGDVNFIFALDYGVAYSDKYETNKNKVIGSAIGASLYHSIFFSQILISKPLIYPESLKSDHWSLFWSISLAI</sequence>
<evidence type="ECO:0000259" key="6">
    <source>
        <dbReference type="Pfam" id="PF08479"/>
    </source>
</evidence>
<keyword evidence="9" id="KW-1185">Reference proteome</keyword>
<dbReference type="InterPro" id="IPR051544">
    <property type="entry name" value="TPS_OM_transporter"/>
</dbReference>
<evidence type="ECO:0000256" key="1">
    <source>
        <dbReference type="ARBA" id="ARBA00022452"/>
    </source>
</evidence>
<dbReference type="GO" id="GO:0046819">
    <property type="term" value="P:protein secretion by the type V secretion system"/>
    <property type="evidence" value="ECO:0007669"/>
    <property type="project" value="TreeGrafter"/>
</dbReference>
<evidence type="ECO:0000259" key="5">
    <source>
        <dbReference type="Pfam" id="PF03865"/>
    </source>
</evidence>
<feature type="chain" id="PRO_5026007877" evidence="4">
    <location>
        <begin position="27"/>
        <end position="519"/>
    </location>
</feature>
<dbReference type="EMBL" id="CP043925">
    <property type="protein sequence ID" value="QHN09917.1"/>
    <property type="molecule type" value="Genomic_DNA"/>
</dbReference>
<feature type="domain" description="ShlB POTRA" evidence="7">
    <location>
        <begin position="115"/>
        <end position="167"/>
    </location>
</feature>
<dbReference type="Gene3D" id="3.10.20.310">
    <property type="entry name" value="membrane protein fhac"/>
    <property type="match status" value="1"/>
</dbReference>
<dbReference type="PANTHER" id="PTHR34597">
    <property type="entry name" value="SLR1661 PROTEIN"/>
    <property type="match status" value="1"/>
</dbReference>
<dbReference type="Proteomes" id="UP000464700">
    <property type="component" value="Chromosome"/>
</dbReference>
<dbReference type="KEGG" id="pcol:F1325_05365"/>
<keyword evidence="4" id="KW-0732">Signal</keyword>
<reference evidence="8 9" key="1">
    <citation type="submission" date="2019-09" db="EMBL/GenBank/DDBJ databases">
        <title>Emergence of a chromosome-mediated tetracycline resistance gene in Proteus strain.</title>
        <authorList>
            <person name="He D."/>
            <person name="Wang L."/>
        </authorList>
    </citation>
    <scope>NUCLEOTIDE SEQUENCE [LARGE SCALE GENOMIC DNA]</scope>
    <source>
        <strain evidence="8 9">T60</strain>
    </source>
</reference>
<feature type="domain" description="Haemolysin activator HlyB C-terminal" evidence="5">
    <location>
        <begin position="172"/>
        <end position="482"/>
    </location>
</feature>
<dbReference type="Pfam" id="PF17287">
    <property type="entry name" value="POTRA_3"/>
    <property type="match status" value="1"/>
</dbReference>
<evidence type="ECO:0000313" key="9">
    <source>
        <dbReference type="Proteomes" id="UP000464700"/>
    </source>
</evidence>
<feature type="signal peptide" evidence="4">
    <location>
        <begin position="1"/>
        <end position="26"/>
    </location>
</feature>
<protein>
    <submittedName>
        <fullName evidence="8">ShlB/FhaC/HecB family hemolysin secretion/activation protein</fullName>
    </submittedName>
</protein>
<dbReference type="AlphaFoldDB" id="A0A6I7DB38"/>
<accession>A0A6I7DB38</accession>
<dbReference type="InterPro" id="IPR013686">
    <property type="entry name" value="Polypept-transport_assoc_ShlB"/>
</dbReference>
<proteinExistence type="predicted"/>
<evidence type="ECO:0000313" key="8">
    <source>
        <dbReference type="EMBL" id="QHN09917.1"/>
    </source>
</evidence>
<dbReference type="InterPro" id="IPR005565">
    <property type="entry name" value="Hemolysn_activator_HlyB_C"/>
</dbReference>
<gene>
    <name evidence="8" type="ORF">F1325_05365</name>
</gene>
<dbReference type="PANTHER" id="PTHR34597:SF3">
    <property type="entry name" value="OUTER MEMBRANE TRANSPORTER CDIB"/>
    <property type="match status" value="1"/>
</dbReference>
<dbReference type="GO" id="GO:0008320">
    <property type="term" value="F:protein transmembrane transporter activity"/>
    <property type="evidence" value="ECO:0007669"/>
    <property type="project" value="TreeGrafter"/>
</dbReference>
<dbReference type="RefSeq" id="WP_160230079.1">
    <property type="nucleotide sequence ID" value="NZ_CP043925.1"/>
</dbReference>
<keyword evidence="2" id="KW-0812">Transmembrane</keyword>
<keyword evidence="3" id="KW-0998">Cell outer membrane</keyword>
<keyword evidence="1" id="KW-0472">Membrane</keyword>
<evidence type="ECO:0000256" key="2">
    <source>
        <dbReference type="ARBA" id="ARBA00022692"/>
    </source>
</evidence>
<evidence type="ECO:0000256" key="3">
    <source>
        <dbReference type="ARBA" id="ARBA00023237"/>
    </source>
</evidence>
<feature type="domain" description="Polypeptide-transport-associated ShlB-type" evidence="6">
    <location>
        <begin position="39"/>
        <end position="114"/>
    </location>
</feature>
<organism evidence="8 9">
    <name type="scientific">Proteus columbae</name>
    <dbReference type="NCBI Taxonomy" id="1987580"/>
    <lineage>
        <taxon>Bacteria</taxon>
        <taxon>Pseudomonadati</taxon>
        <taxon>Pseudomonadota</taxon>
        <taxon>Gammaproteobacteria</taxon>
        <taxon>Enterobacterales</taxon>
        <taxon>Morganellaceae</taxon>
        <taxon>Proteus</taxon>
    </lineage>
</organism>
<keyword evidence="1" id="KW-1134">Transmembrane beta strand</keyword>
<dbReference type="Pfam" id="PF03865">
    <property type="entry name" value="ShlB"/>
    <property type="match status" value="1"/>
</dbReference>
<evidence type="ECO:0000256" key="4">
    <source>
        <dbReference type="SAM" id="SignalP"/>
    </source>
</evidence>
<dbReference type="PIRSF" id="PIRSF029745">
    <property type="entry name" value="FhaC"/>
    <property type="match status" value="1"/>
</dbReference>